<dbReference type="InterPro" id="IPR047715">
    <property type="entry name" value="EboA_dom"/>
</dbReference>
<dbReference type="Proteomes" id="UP000319976">
    <property type="component" value="Chromosome"/>
</dbReference>
<accession>A0A517T912</accession>
<sequence length="298" mass="33356">MRSTSKSVDWIPYCGTRRLKETSCPTNKKHMPHPIHWIQSHLERQLADAASDWLSDKVAAVQNGDPQALFLAFAMAPRKVGKADWELETDELVECAAGEFPFHPDHWSIDQATRTLLVLSFPSEDESQFVSTIEKLFATGEVGELVALYQALPLLPFPACWVERCAEGIRTNMKPVFCAVAHHNPYPAANLSEDAWNQMVLKCLFIGVPLYPVLGLADRANPALAKMLFKYAQERWAAHREVNPELWRCVGPFADEEMTSALKRLLTEGSELEQRAAELALAGDITSADWKRIGIATQ</sequence>
<keyword evidence="2" id="KW-1185">Reference proteome</keyword>
<reference evidence="1 2" key="1">
    <citation type="submission" date="2019-02" db="EMBL/GenBank/DDBJ databases">
        <title>Deep-cultivation of Planctomycetes and their phenomic and genomic characterization uncovers novel biology.</title>
        <authorList>
            <person name="Wiegand S."/>
            <person name="Jogler M."/>
            <person name="Boedeker C."/>
            <person name="Pinto D."/>
            <person name="Vollmers J."/>
            <person name="Rivas-Marin E."/>
            <person name="Kohn T."/>
            <person name="Peeters S.H."/>
            <person name="Heuer A."/>
            <person name="Rast P."/>
            <person name="Oberbeckmann S."/>
            <person name="Bunk B."/>
            <person name="Jeske O."/>
            <person name="Meyerdierks A."/>
            <person name="Storesund J.E."/>
            <person name="Kallscheuer N."/>
            <person name="Luecker S."/>
            <person name="Lage O.M."/>
            <person name="Pohl T."/>
            <person name="Merkel B.J."/>
            <person name="Hornburger P."/>
            <person name="Mueller R.-W."/>
            <person name="Bruemmer F."/>
            <person name="Labrenz M."/>
            <person name="Spormann A.M."/>
            <person name="Op den Camp H."/>
            <person name="Overmann J."/>
            <person name="Amann R."/>
            <person name="Jetten M.S.M."/>
            <person name="Mascher T."/>
            <person name="Medema M.H."/>
            <person name="Devos D.P."/>
            <person name="Kaster A.-K."/>
            <person name="Ovreas L."/>
            <person name="Rohde M."/>
            <person name="Galperin M.Y."/>
            <person name="Jogler C."/>
        </authorList>
    </citation>
    <scope>NUCLEOTIDE SEQUENCE [LARGE SCALE GENOMIC DNA]</scope>
    <source>
        <strain evidence="1 2">V22</strain>
    </source>
</reference>
<protein>
    <submittedName>
        <fullName evidence="1">Uncharacterized protein</fullName>
    </submittedName>
</protein>
<evidence type="ECO:0000313" key="1">
    <source>
        <dbReference type="EMBL" id="QDT64853.1"/>
    </source>
</evidence>
<name>A0A517T912_9PLAN</name>
<dbReference type="NCBIfam" id="NF035938">
    <property type="entry name" value="EboA_domain"/>
    <property type="match status" value="1"/>
</dbReference>
<dbReference type="KEGG" id="chya:V22_20960"/>
<dbReference type="AlphaFoldDB" id="A0A517T912"/>
<evidence type="ECO:0000313" key="2">
    <source>
        <dbReference type="Proteomes" id="UP000319976"/>
    </source>
</evidence>
<dbReference type="EMBL" id="CP036316">
    <property type="protein sequence ID" value="QDT64853.1"/>
    <property type="molecule type" value="Genomic_DNA"/>
</dbReference>
<gene>
    <name evidence="1" type="ORF">V22_20960</name>
</gene>
<proteinExistence type="predicted"/>
<organism evidence="1 2">
    <name type="scientific">Calycomorphotria hydatis</name>
    <dbReference type="NCBI Taxonomy" id="2528027"/>
    <lineage>
        <taxon>Bacteria</taxon>
        <taxon>Pseudomonadati</taxon>
        <taxon>Planctomycetota</taxon>
        <taxon>Planctomycetia</taxon>
        <taxon>Planctomycetales</taxon>
        <taxon>Planctomycetaceae</taxon>
        <taxon>Calycomorphotria</taxon>
    </lineage>
</organism>